<dbReference type="EMBL" id="SSOC01000003">
    <property type="protein sequence ID" value="THF65574.1"/>
    <property type="molecule type" value="Genomic_DNA"/>
</dbReference>
<organism evidence="1 2">
    <name type="scientific">Pseudothauera nasutitermitis</name>
    <dbReference type="NCBI Taxonomy" id="2565930"/>
    <lineage>
        <taxon>Bacteria</taxon>
        <taxon>Pseudomonadati</taxon>
        <taxon>Pseudomonadota</taxon>
        <taxon>Betaproteobacteria</taxon>
        <taxon>Rhodocyclales</taxon>
        <taxon>Zoogloeaceae</taxon>
        <taxon>Pseudothauera</taxon>
    </lineage>
</organism>
<accession>A0A4S4B3U8</accession>
<dbReference type="InterPro" id="IPR003718">
    <property type="entry name" value="OsmC/Ohr_fam"/>
</dbReference>
<dbReference type="PANTHER" id="PTHR42830">
    <property type="entry name" value="OSMOTICALLY INDUCIBLE FAMILY PROTEIN"/>
    <property type="match status" value="1"/>
</dbReference>
<name>A0A4S4B3U8_9RHOO</name>
<dbReference type="PANTHER" id="PTHR42830:SF2">
    <property type="entry name" value="OSMC_OHR FAMILY PROTEIN"/>
    <property type="match status" value="1"/>
</dbReference>
<dbReference type="SUPFAM" id="SSF82784">
    <property type="entry name" value="OsmC-like"/>
    <property type="match status" value="1"/>
</dbReference>
<dbReference type="Gene3D" id="3.30.300.20">
    <property type="match status" value="1"/>
</dbReference>
<dbReference type="InterPro" id="IPR015946">
    <property type="entry name" value="KH_dom-like_a/b"/>
</dbReference>
<dbReference type="AlphaFoldDB" id="A0A4S4B3U8"/>
<dbReference type="OrthoDB" id="9795405at2"/>
<dbReference type="Pfam" id="PF02566">
    <property type="entry name" value="OsmC"/>
    <property type="match status" value="1"/>
</dbReference>
<dbReference type="InterPro" id="IPR036102">
    <property type="entry name" value="OsmC/Ohrsf"/>
</dbReference>
<evidence type="ECO:0000313" key="2">
    <source>
        <dbReference type="Proteomes" id="UP000308430"/>
    </source>
</evidence>
<dbReference type="Proteomes" id="UP000308430">
    <property type="component" value="Unassembled WGS sequence"/>
</dbReference>
<dbReference type="InterPro" id="IPR052707">
    <property type="entry name" value="OsmC_Ohr_Peroxiredoxin"/>
</dbReference>
<protein>
    <submittedName>
        <fullName evidence="1">OsmC family protein</fullName>
    </submittedName>
</protein>
<keyword evidence="2" id="KW-1185">Reference proteome</keyword>
<proteinExistence type="predicted"/>
<gene>
    <name evidence="1" type="ORF">E6C76_08320</name>
</gene>
<comment type="caution">
    <text evidence="1">The sequence shown here is derived from an EMBL/GenBank/DDBJ whole genome shotgun (WGS) entry which is preliminary data.</text>
</comment>
<dbReference type="RefSeq" id="WP_136347780.1">
    <property type="nucleotide sequence ID" value="NZ_SSOC01000003.1"/>
</dbReference>
<reference evidence="1 2" key="1">
    <citation type="submission" date="2019-04" db="EMBL/GenBank/DDBJ databases">
        <title>Azoarcus nasutitermitis sp. nov. isolated from termite nest.</title>
        <authorList>
            <person name="Lin S.-Y."/>
            <person name="Hameed A."/>
            <person name="Hsu Y.-H."/>
            <person name="Young C.-C."/>
        </authorList>
    </citation>
    <scope>NUCLEOTIDE SEQUENCE [LARGE SCALE GENOMIC DNA]</scope>
    <source>
        <strain evidence="1 2">CC-YHH838</strain>
    </source>
</reference>
<evidence type="ECO:0000313" key="1">
    <source>
        <dbReference type="EMBL" id="THF65574.1"/>
    </source>
</evidence>
<sequence>MSQHHGSIAWQRTPHAIEADTYSRTHVADLNGGQRIAVSATPEYKGDADRTDPEQLLLTALASCHMMTFLAIAEARGYRVERYQDNPVAHLEKDADGRQAVTRIELAPQTTFNGKLPTEAELARLHDSAHRNCFIAHSIVAKVSIAPQATAG</sequence>